<dbReference type="OrthoDB" id="8858761at2"/>
<dbReference type="Proteomes" id="UP000072741">
    <property type="component" value="Unassembled WGS sequence"/>
</dbReference>
<feature type="compositionally biased region" description="Pro residues" evidence="1">
    <location>
        <begin position="1"/>
        <end position="11"/>
    </location>
</feature>
<comment type="caution">
    <text evidence="2">The sequence shown here is derived from an EMBL/GenBank/DDBJ whole genome shotgun (WGS) entry which is preliminary data.</text>
</comment>
<accession>A0A147GTE1</accession>
<protein>
    <submittedName>
        <fullName evidence="2">Uncharacterized protein</fullName>
    </submittedName>
</protein>
<proteinExistence type="predicted"/>
<keyword evidence="3" id="KW-1185">Reference proteome</keyword>
<gene>
    <name evidence="2" type="ORF">NS331_13325</name>
</gene>
<feature type="region of interest" description="Disordered" evidence="1">
    <location>
        <begin position="1"/>
        <end position="32"/>
    </location>
</feature>
<evidence type="ECO:0000313" key="2">
    <source>
        <dbReference type="EMBL" id="KTT20795.1"/>
    </source>
</evidence>
<dbReference type="EMBL" id="LDSL01000076">
    <property type="protein sequence ID" value="KTT20795.1"/>
    <property type="molecule type" value="Genomic_DNA"/>
</dbReference>
<dbReference type="AlphaFoldDB" id="A0A147GTE1"/>
<sequence>MAPPPPPPTTPPVGGSAAMPVDTGAAAPSAAVPAAAAPSTPSAAAAPRIVTRVVFARDGQKQGIERLHVVRRQNTMNNVAGQVALNVALLALGVGAAGAGFSKTDLLGDEIPELANDPVAVNPGMDDLRDALSVIATRVYTERAAQAQAEARTDGSTPEEIQAAGEVPTTLDTPLHPRAWQLVYENLSTDDGLYRLRFAAEMGRAGFLRPPMLCAYESEPLTWTAWSAQNWQALREARSQAVAHCTQVLAAFADKRW</sequence>
<reference evidence="2 3" key="1">
    <citation type="journal article" date="2016" name="Front. Microbiol.">
        <title>Genomic Resource of Rice Seed Associated Bacteria.</title>
        <authorList>
            <person name="Midha S."/>
            <person name="Bansal K."/>
            <person name="Sharma S."/>
            <person name="Kumar N."/>
            <person name="Patil P.P."/>
            <person name="Chaudhry V."/>
            <person name="Patil P.B."/>
        </authorList>
    </citation>
    <scope>NUCLEOTIDE SEQUENCE [LARGE SCALE GENOMIC DNA]</scope>
    <source>
        <strain evidence="2 3">NS331</strain>
    </source>
</reference>
<evidence type="ECO:0000313" key="3">
    <source>
        <dbReference type="Proteomes" id="UP000072741"/>
    </source>
</evidence>
<evidence type="ECO:0000256" key="1">
    <source>
        <dbReference type="SAM" id="MobiDB-lite"/>
    </source>
</evidence>
<name>A0A147GTE1_9BURK</name>
<organism evidence="2 3">
    <name type="scientific">Pseudacidovorax intermedius</name>
    <dbReference type="NCBI Taxonomy" id="433924"/>
    <lineage>
        <taxon>Bacteria</taxon>
        <taxon>Pseudomonadati</taxon>
        <taxon>Pseudomonadota</taxon>
        <taxon>Betaproteobacteria</taxon>
        <taxon>Burkholderiales</taxon>
        <taxon>Comamonadaceae</taxon>
        <taxon>Pseudacidovorax</taxon>
    </lineage>
</organism>